<accession>A0ABY7DGK6</accession>
<evidence type="ECO:0000313" key="1">
    <source>
        <dbReference type="EMBL" id="WAQ94130.1"/>
    </source>
</evidence>
<gene>
    <name evidence="1" type="ORF">MAR_006601</name>
</gene>
<dbReference type="PANTHER" id="PTHR33050:SF8">
    <property type="entry name" value="REVERSE TRANSCRIPTASE DOMAIN-CONTAINING PROTEIN"/>
    <property type="match status" value="1"/>
</dbReference>
<dbReference type="InterPro" id="IPR052055">
    <property type="entry name" value="Hepadnavirus_pol/RT"/>
</dbReference>
<keyword evidence="2" id="KW-1185">Reference proteome</keyword>
<sequence length="222" mass="25106">MNSTSSFRQRRYNTTRLPLSIPPSTVPIYSTSVISPASDSPIYPSTHLRFSSALSSLFDFFRLPSPQRTYTPAFPPPRTVSRFSTTHDQCKLLWGEFSCLCQELALADEKTVGTVTCITYLGYEFDSELMEIRIPQDEIIDILQQIEFILSKSRVSLRQLQSLTGSLAFCTKAMPSAQYSLPDCWPHLVQFVAHLSKFKKCAFSTINAYLSGISFVLKLNYL</sequence>
<evidence type="ECO:0000313" key="2">
    <source>
        <dbReference type="Proteomes" id="UP001164746"/>
    </source>
</evidence>
<reference evidence="1" key="1">
    <citation type="submission" date="2022-11" db="EMBL/GenBank/DDBJ databases">
        <title>Centuries of genome instability and evolution in soft-shell clam transmissible cancer (bioRxiv).</title>
        <authorList>
            <person name="Hart S.F.M."/>
            <person name="Yonemitsu M.A."/>
            <person name="Giersch R.M."/>
            <person name="Beal B.F."/>
            <person name="Arriagada G."/>
            <person name="Davis B.W."/>
            <person name="Ostrander E.A."/>
            <person name="Goff S.P."/>
            <person name="Metzger M.J."/>
        </authorList>
    </citation>
    <scope>NUCLEOTIDE SEQUENCE</scope>
    <source>
        <strain evidence="1">MELC-2E11</strain>
        <tissue evidence="1">Siphon/mantle</tissue>
    </source>
</reference>
<dbReference type="Proteomes" id="UP001164746">
    <property type="component" value="Chromosome 1"/>
</dbReference>
<organism evidence="1 2">
    <name type="scientific">Mya arenaria</name>
    <name type="common">Soft-shell clam</name>
    <dbReference type="NCBI Taxonomy" id="6604"/>
    <lineage>
        <taxon>Eukaryota</taxon>
        <taxon>Metazoa</taxon>
        <taxon>Spiralia</taxon>
        <taxon>Lophotrochozoa</taxon>
        <taxon>Mollusca</taxon>
        <taxon>Bivalvia</taxon>
        <taxon>Autobranchia</taxon>
        <taxon>Heteroconchia</taxon>
        <taxon>Euheterodonta</taxon>
        <taxon>Imparidentia</taxon>
        <taxon>Neoheterodontei</taxon>
        <taxon>Myida</taxon>
        <taxon>Myoidea</taxon>
        <taxon>Myidae</taxon>
        <taxon>Mya</taxon>
    </lineage>
</organism>
<dbReference type="PANTHER" id="PTHR33050">
    <property type="entry name" value="REVERSE TRANSCRIPTASE DOMAIN-CONTAINING PROTEIN"/>
    <property type="match status" value="1"/>
</dbReference>
<protein>
    <submittedName>
        <fullName evidence="1">Uncharacterized protein</fullName>
    </submittedName>
</protein>
<dbReference type="EMBL" id="CP111012">
    <property type="protein sequence ID" value="WAQ94130.1"/>
    <property type="molecule type" value="Genomic_DNA"/>
</dbReference>
<name>A0ABY7DGK6_MYAAR</name>
<proteinExistence type="predicted"/>